<evidence type="ECO:0000313" key="1">
    <source>
        <dbReference type="EMBL" id="MCF1592335.1"/>
    </source>
</evidence>
<proteinExistence type="predicted"/>
<evidence type="ECO:0000313" key="2">
    <source>
        <dbReference type="Proteomes" id="UP001139384"/>
    </source>
</evidence>
<keyword evidence="2" id="KW-1185">Reference proteome</keyword>
<dbReference type="RefSeq" id="WP_234760632.1">
    <property type="nucleotide sequence ID" value="NZ_JAKEIP010000004.1"/>
</dbReference>
<accession>A0A9X1PRT2</accession>
<dbReference type="EMBL" id="JAKEIP010000004">
    <property type="protein sequence ID" value="MCF1592335.1"/>
    <property type="molecule type" value="Genomic_DNA"/>
</dbReference>
<dbReference type="Proteomes" id="UP001139384">
    <property type="component" value="Unassembled WGS sequence"/>
</dbReference>
<name>A0A9X1PRT2_STRM4</name>
<reference evidence="1" key="1">
    <citation type="submission" date="2022-01" db="EMBL/GenBank/DDBJ databases">
        <title>Draft Genome Sequences of Seven Type Strains of the Genus Streptomyces.</title>
        <authorList>
            <person name="Aziz S."/>
            <person name="Coretto E."/>
            <person name="Chronakova A."/>
            <person name="Sproer C."/>
            <person name="Huber K."/>
            <person name="Nouioui I."/>
            <person name="Gross H."/>
        </authorList>
    </citation>
    <scope>NUCLEOTIDE SEQUENCE</scope>
    <source>
        <strain evidence="1">DSM 103493</strain>
    </source>
</reference>
<dbReference type="AlphaFoldDB" id="A0A9X1PRT2"/>
<dbReference type="Gene3D" id="3.40.50.10540">
    <property type="entry name" value="Crotonobetainyl-coa:carnitine coa-transferase, domain 1"/>
    <property type="match status" value="1"/>
</dbReference>
<keyword evidence="1" id="KW-0808">Transferase</keyword>
<dbReference type="InterPro" id="IPR050509">
    <property type="entry name" value="CoA-transferase_III"/>
</dbReference>
<protein>
    <submittedName>
        <fullName evidence="1">CoA transferase</fullName>
    </submittedName>
</protein>
<dbReference type="SUPFAM" id="SSF89796">
    <property type="entry name" value="CoA-transferase family III (CaiB/BaiF)"/>
    <property type="match status" value="2"/>
</dbReference>
<sequence>MTREDIEQWARSGAMTLTGRADGYGLGPPGDLVSGLRAITAAIAEATHRLGREIRVSPLELLAERAAVLGLSRQGSTSCGGASRILRAADGWFALTLSRTDDVDMLPAWLMRDVRGGDDPWTDVEGPVARMPMQPLVERGIMLGLPIAALPSERVTTARSAAFGQLPVAAAAFGHSAAVTRSGSVRVVDLSSLWAGPLCTSVLHAAGADVIKVESVARPDGARRGPAAFFDLMHAGKRSVALDFRTASGRTLLKMLIDTADVVVEGSRPRALEQLGIDAVSVLTAGRPKVWISITGHGRSGSARHRVGFGDDAAVAGGLVVWDDDEPLFCADAVADPATGLVAAAAALTALTTEGSWLVDVSLANVAAHLSGPGIPVPKGLRAWPPVARRPVGRAARLGQHTQEVIEEVRGLR</sequence>
<dbReference type="InterPro" id="IPR003673">
    <property type="entry name" value="CoA-Trfase_fam_III"/>
</dbReference>
<gene>
    <name evidence="1" type="ORF">L0P92_01940</name>
</gene>
<dbReference type="Pfam" id="PF02515">
    <property type="entry name" value="CoA_transf_3"/>
    <property type="match status" value="1"/>
</dbReference>
<comment type="caution">
    <text evidence="1">The sequence shown here is derived from an EMBL/GenBank/DDBJ whole genome shotgun (WGS) entry which is preliminary data.</text>
</comment>
<organism evidence="1 2">
    <name type="scientific">Streptomyces muensis</name>
    <dbReference type="NCBI Taxonomy" id="1077944"/>
    <lineage>
        <taxon>Bacteria</taxon>
        <taxon>Bacillati</taxon>
        <taxon>Actinomycetota</taxon>
        <taxon>Actinomycetes</taxon>
        <taxon>Kitasatosporales</taxon>
        <taxon>Streptomycetaceae</taxon>
        <taxon>Streptomyces</taxon>
    </lineage>
</organism>
<dbReference type="PANTHER" id="PTHR48228">
    <property type="entry name" value="SUCCINYL-COA--D-CITRAMALATE COA-TRANSFERASE"/>
    <property type="match status" value="1"/>
</dbReference>
<dbReference type="GO" id="GO:0016740">
    <property type="term" value="F:transferase activity"/>
    <property type="evidence" value="ECO:0007669"/>
    <property type="project" value="UniProtKB-KW"/>
</dbReference>
<dbReference type="InterPro" id="IPR023606">
    <property type="entry name" value="CoA-Trfase_III_dom_1_sf"/>
</dbReference>
<dbReference type="PANTHER" id="PTHR48228:SF5">
    <property type="entry name" value="ALPHA-METHYLACYL-COA RACEMASE"/>
    <property type="match status" value="1"/>
</dbReference>